<evidence type="ECO:0000313" key="1">
    <source>
        <dbReference type="EMBL" id="EGO27711.1"/>
    </source>
</evidence>
<name>F8NPM0_SERL9</name>
<reference evidence="1" key="1">
    <citation type="submission" date="2011-04" db="EMBL/GenBank/DDBJ databases">
        <title>Evolution of plant cell wall degrading machinery underlies the functional diversity of forest fungi.</title>
        <authorList>
            <consortium name="US DOE Joint Genome Institute (JGI-PGF)"/>
            <person name="Eastwood D.C."/>
            <person name="Floudas D."/>
            <person name="Binder M."/>
            <person name="Majcherczyk A."/>
            <person name="Schneider P."/>
            <person name="Aerts A."/>
            <person name="Asiegbu F.O."/>
            <person name="Baker S.E."/>
            <person name="Barry K."/>
            <person name="Bendiksby M."/>
            <person name="Blumentritt M."/>
            <person name="Coutinho P.M."/>
            <person name="Cullen D."/>
            <person name="Cullen D."/>
            <person name="Gathman A."/>
            <person name="Goodell B."/>
            <person name="Henrissat B."/>
            <person name="Ihrmark K."/>
            <person name="Kauserud H."/>
            <person name="Kohler A."/>
            <person name="LaButti K."/>
            <person name="Lapidus A."/>
            <person name="Lavin J.L."/>
            <person name="Lee Y.-H."/>
            <person name="Lindquist E."/>
            <person name="Lilly W."/>
            <person name="Lucas S."/>
            <person name="Morin E."/>
            <person name="Murat C."/>
            <person name="Oguiza J.A."/>
            <person name="Park J."/>
            <person name="Pisabarro A.G."/>
            <person name="Riley R."/>
            <person name="Rosling A."/>
            <person name="Salamov A."/>
            <person name="Schmidt O."/>
            <person name="Schmutz J."/>
            <person name="Skrede I."/>
            <person name="Stenlid J."/>
            <person name="Wiebenga A."/>
            <person name="Xie X."/>
            <person name="Kues U."/>
            <person name="Hibbett D.S."/>
            <person name="Hoffmeister D."/>
            <person name="Hogberg N."/>
            <person name="Martin F."/>
            <person name="Grigoriev I.V."/>
            <person name="Watkinson S.C."/>
        </authorList>
    </citation>
    <scope>NUCLEOTIDE SEQUENCE</scope>
    <source>
        <strain evidence="1">S7.9</strain>
    </source>
</reference>
<accession>F8NPM0</accession>
<protein>
    <submittedName>
        <fullName evidence="1">Uncharacterized protein</fullName>
    </submittedName>
</protein>
<organism>
    <name type="scientific">Serpula lacrymans var. lacrymans (strain S7.9)</name>
    <name type="common">Dry rot fungus</name>
    <dbReference type="NCBI Taxonomy" id="578457"/>
    <lineage>
        <taxon>Eukaryota</taxon>
        <taxon>Fungi</taxon>
        <taxon>Dikarya</taxon>
        <taxon>Basidiomycota</taxon>
        <taxon>Agaricomycotina</taxon>
        <taxon>Agaricomycetes</taxon>
        <taxon>Agaricomycetidae</taxon>
        <taxon>Boletales</taxon>
        <taxon>Coniophorineae</taxon>
        <taxon>Serpulaceae</taxon>
        <taxon>Serpula</taxon>
    </lineage>
</organism>
<dbReference type="KEGG" id="sla:SERLADRAFT_435471"/>
<dbReference type="AlphaFoldDB" id="F8NPM0"/>
<dbReference type="Proteomes" id="UP000008064">
    <property type="component" value="Unassembled WGS sequence"/>
</dbReference>
<dbReference type="HOGENOM" id="CLU_3125982_0_0_1"/>
<dbReference type="GeneID" id="18814543"/>
<proteinExistence type="predicted"/>
<dbReference type="RefSeq" id="XP_007315802.1">
    <property type="nucleotide sequence ID" value="XM_007315740.1"/>
</dbReference>
<sequence>MSGAFGAEGGFPQLRASRKRDPGLLAWLSFDVFARVEWGSQVHWGNQMAD</sequence>
<dbReference type="EMBL" id="GL945431">
    <property type="protein sequence ID" value="EGO27711.1"/>
    <property type="molecule type" value="Genomic_DNA"/>
</dbReference>
<gene>
    <name evidence="1" type="ORF">SERLADRAFT_435471</name>
</gene>